<dbReference type="CDD" id="cd02657">
    <property type="entry name" value="Peptidase_C19A"/>
    <property type="match status" value="1"/>
</dbReference>
<dbReference type="GO" id="GO:0070628">
    <property type="term" value="F:proteasome binding"/>
    <property type="evidence" value="ECO:0007669"/>
    <property type="project" value="TreeGrafter"/>
</dbReference>
<dbReference type="InterPro" id="IPR038765">
    <property type="entry name" value="Papain-like_cys_pep_sf"/>
</dbReference>
<evidence type="ECO:0000256" key="3">
    <source>
        <dbReference type="ARBA" id="ARBA00022786"/>
    </source>
</evidence>
<dbReference type="Proteomes" id="UP000827549">
    <property type="component" value="Chromosome 1"/>
</dbReference>
<keyword evidence="5 6" id="KW-0788">Thiol protease</keyword>
<keyword evidence="10" id="KW-1185">Reference proteome</keyword>
<accession>A0AAF1BNA1</accession>
<evidence type="ECO:0000313" key="9">
    <source>
        <dbReference type="EMBL" id="WOO77818.1"/>
    </source>
</evidence>
<feature type="domain" description="Ubiquitin-like" evidence="7">
    <location>
        <begin position="10"/>
        <end position="84"/>
    </location>
</feature>
<dbReference type="InterPro" id="IPR029071">
    <property type="entry name" value="Ubiquitin-like_domsf"/>
</dbReference>
<comment type="catalytic activity">
    <reaction evidence="1 6">
        <text>Thiol-dependent hydrolysis of ester, thioester, amide, peptide and isopeptide bonds formed by the C-terminal Gly of ubiquitin (a 76-residue protein attached to proteins as an intracellular targeting signal).</text>
        <dbReference type="EC" id="3.4.19.12"/>
    </reaction>
</comment>
<evidence type="ECO:0000256" key="1">
    <source>
        <dbReference type="ARBA" id="ARBA00000707"/>
    </source>
</evidence>
<dbReference type="PANTHER" id="PTHR43982">
    <property type="entry name" value="UBIQUITIN CARBOXYL-TERMINAL HYDROLASE"/>
    <property type="match status" value="1"/>
</dbReference>
<name>A0AAF1BNA1_9TREE</name>
<keyword evidence="2 6" id="KW-0645">Protease</keyword>
<dbReference type="Gene3D" id="3.10.20.90">
    <property type="entry name" value="Phosphatidylinositol 3-kinase Catalytic Subunit, Chain A, domain 1"/>
    <property type="match status" value="1"/>
</dbReference>
<dbReference type="GO" id="GO:0004843">
    <property type="term" value="F:cysteine-type deubiquitinase activity"/>
    <property type="evidence" value="ECO:0007669"/>
    <property type="project" value="UniProtKB-UniRule"/>
</dbReference>
<dbReference type="Gene3D" id="3.90.70.10">
    <property type="entry name" value="Cysteine proteinases"/>
    <property type="match status" value="1"/>
</dbReference>
<dbReference type="GeneID" id="87804632"/>
<dbReference type="EC" id="3.4.19.12" evidence="6"/>
<dbReference type="PROSITE" id="PS50053">
    <property type="entry name" value="UBIQUITIN_2"/>
    <property type="match status" value="1"/>
</dbReference>
<sequence length="497" mass="54216">MPPSRSQDAMNVTIKHSGKSFPVDVDVSAPATAFKESIYKVTGVPVDRMKVMVKGILKLGTADQQDDADLSKLGLKAGQAITVIGTAGPLPEAPTQQIVFLEDMDSSELAQQAGIPPGLENLGNTCYLNSTLQALRTVPELQTALEGASSSNSAEGRLTVSLKNLYTGMSKTADPVSPFALVTNLRTLAPQFAEQDQRGMYSQQDADEAWTQVISALRATLPSQGGRGTFIDDLMSITLTKTLTSPEAPNEPPAVSTEHVLKLECNITIDTNFLVSGILDGLDEKIEKNSPSLGRTIVYDSKSRLSRLPQYLAVHLVRFYWRRDIQKKAKIMRKVKFPLQLNALEISTEELSKQLQPINTAANNILKTRDDRAKIAKRAKGKAAQAEEVTEEQHRDKEHKEIEELVSAAGITEKGVNATGMYELCAMVTHKGASAESGHYIGWTRKDDGEITASGEEQWYKFDDDKVSTVTADKILSLDGGGEDSVAYILLYRAINF</sequence>
<dbReference type="InterPro" id="IPR044635">
    <property type="entry name" value="UBP14-like"/>
</dbReference>
<dbReference type="PROSITE" id="PS50235">
    <property type="entry name" value="USP_3"/>
    <property type="match status" value="1"/>
</dbReference>
<keyword evidence="4 6" id="KW-0378">Hydrolase</keyword>
<dbReference type="GO" id="GO:0016579">
    <property type="term" value="P:protein deubiquitination"/>
    <property type="evidence" value="ECO:0007669"/>
    <property type="project" value="InterPro"/>
</dbReference>
<evidence type="ECO:0000256" key="2">
    <source>
        <dbReference type="ARBA" id="ARBA00022670"/>
    </source>
</evidence>
<evidence type="ECO:0000256" key="6">
    <source>
        <dbReference type="RuleBase" id="RU366025"/>
    </source>
</evidence>
<protein>
    <recommendedName>
        <fullName evidence="6">Ubiquitin carboxyl-terminal hydrolase</fullName>
        <ecNumber evidence="6">3.4.19.12</ecNumber>
    </recommendedName>
</protein>
<dbReference type="InterPro" id="IPR001394">
    <property type="entry name" value="Peptidase_C19_UCH"/>
</dbReference>
<evidence type="ECO:0000256" key="4">
    <source>
        <dbReference type="ARBA" id="ARBA00022801"/>
    </source>
</evidence>
<dbReference type="GO" id="GO:0043161">
    <property type="term" value="P:proteasome-mediated ubiquitin-dependent protein catabolic process"/>
    <property type="evidence" value="ECO:0007669"/>
    <property type="project" value="InterPro"/>
</dbReference>
<dbReference type="GO" id="GO:0061136">
    <property type="term" value="P:regulation of proteasomal protein catabolic process"/>
    <property type="evidence" value="ECO:0007669"/>
    <property type="project" value="TreeGrafter"/>
</dbReference>
<keyword evidence="3 6" id="KW-0833">Ubl conjugation pathway</keyword>
<dbReference type="InterPro" id="IPR000626">
    <property type="entry name" value="Ubiquitin-like_dom"/>
</dbReference>
<feature type="domain" description="USP" evidence="8">
    <location>
        <begin position="117"/>
        <end position="495"/>
    </location>
</feature>
<dbReference type="Pfam" id="PF00443">
    <property type="entry name" value="UCH"/>
    <property type="match status" value="1"/>
</dbReference>
<evidence type="ECO:0000259" key="8">
    <source>
        <dbReference type="PROSITE" id="PS50235"/>
    </source>
</evidence>
<dbReference type="PROSITE" id="PS00973">
    <property type="entry name" value="USP_2"/>
    <property type="match status" value="1"/>
</dbReference>
<reference evidence="9" key="1">
    <citation type="submission" date="2023-10" db="EMBL/GenBank/DDBJ databases">
        <authorList>
            <person name="Noh H."/>
        </authorList>
    </citation>
    <scope>NUCLEOTIDE SEQUENCE</scope>
    <source>
        <strain evidence="9">DUCC4014</strain>
    </source>
</reference>
<dbReference type="InterPro" id="IPR018200">
    <property type="entry name" value="USP_CS"/>
</dbReference>
<gene>
    <name evidence="9" type="primary">ubp6_1</name>
    <name evidence="9" type="ORF">LOC62_01G001376</name>
</gene>
<organism evidence="9 10">
    <name type="scientific">Vanrija pseudolonga</name>
    <dbReference type="NCBI Taxonomy" id="143232"/>
    <lineage>
        <taxon>Eukaryota</taxon>
        <taxon>Fungi</taxon>
        <taxon>Dikarya</taxon>
        <taxon>Basidiomycota</taxon>
        <taxon>Agaricomycotina</taxon>
        <taxon>Tremellomycetes</taxon>
        <taxon>Trichosporonales</taxon>
        <taxon>Trichosporonaceae</taxon>
        <taxon>Vanrija</taxon>
    </lineage>
</organism>
<dbReference type="SUPFAM" id="SSF54236">
    <property type="entry name" value="Ubiquitin-like"/>
    <property type="match status" value="1"/>
</dbReference>
<evidence type="ECO:0000259" key="7">
    <source>
        <dbReference type="PROSITE" id="PS50053"/>
    </source>
</evidence>
<dbReference type="EMBL" id="CP086714">
    <property type="protein sequence ID" value="WOO77818.1"/>
    <property type="molecule type" value="Genomic_DNA"/>
</dbReference>
<proteinExistence type="inferred from homology"/>
<dbReference type="SMART" id="SM00213">
    <property type="entry name" value="UBQ"/>
    <property type="match status" value="1"/>
</dbReference>
<evidence type="ECO:0000256" key="5">
    <source>
        <dbReference type="ARBA" id="ARBA00022807"/>
    </source>
</evidence>
<comment type="similarity">
    <text evidence="6">Belongs to the peptidase C19 family.</text>
</comment>
<dbReference type="SUPFAM" id="SSF54001">
    <property type="entry name" value="Cysteine proteinases"/>
    <property type="match status" value="1"/>
</dbReference>
<dbReference type="AlphaFoldDB" id="A0AAF1BNA1"/>
<evidence type="ECO:0000313" key="10">
    <source>
        <dbReference type="Proteomes" id="UP000827549"/>
    </source>
</evidence>
<dbReference type="PANTHER" id="PTHR43982:SF1">
    <property type="entry name" value="UBIQUITIN CARBOXYL-TERMINAL HYDROLASE 14"/>
    <property type="match status" value="1"/>
</dbReference>
<dbReference type="PROSITE" id="PS00972">
    <property type="entry name" value="USP_1"/>
    <property type="match status" value="1"/>
</dbReference>
<dbReference type="InterPro" id="IPR028889">
    <property type="entry name" value="USP"/>
</dbReference>
<dbReference type="RefSeq" id="XP_062623850.1">
    <property type="nucleotide sequence ID" value="XM_062767866.1"/>
</dbReference>